<dbReference type="InterPro" id="IPR014914">
    <property type="entry name" value="RES_dom"/>
</dbReference>
<organism evidence="2 3">
    <name type="scientific">Flexibacter flexilis DSM 6793</name>
    <dbReference type="NCBI Taxonomy" id="927664"/>
    <lineage>
        <taxon>Bacteria</taxon>
        <taxon>Pseudomonadati</taxon>
        <taxon>Bacteroidota</taxon>
        <taxon>Cytophagia</taxon>
        <taxon>Cytophagales</taxon>
        <taxon>Flexibacteraceae</taxon>
        <taxon>Flexibacter</taxon>
    </lineage>
</organism>
<evidence type="ECO:0000313" key="3">
    <source>
        <dbReference type="Proteomes" id="UP000199514"/>
    </source>
</evidence>
<proteinExistence type="predicted"/>
<accession>A0A1I1G4M2</accession>
<evidence type="ECO:0000259" key="1">
    <source>
        <dbReference type="Pfam" id="PF08808"/>
    </source>
</evidence>
<reference evidence="2 3" key="1">
    <citation type="submission" date="2016-10" db="EMBL/GenBank/DDBJ databases">
        <authorList>
            <person name="de Groot N.N."/>
        </authorList>
    </citation>
    <scope>NUCLEOTIDE SEQUENCE [LARGE SCALE GENOMIC DNA]</scope>
    <source>
        <strain evidence="2 3">DSM 6793</strain>
    </source>
</reference>
<name>A0A1I1G4M2_9BACT</name>
<sequence length="421" mass="48875">MSNLKSLLVEMQQSFEIPMENNTTLEFKDFLFNKLDDYYNFIKKEEQQSIVKSCIELNNSQSNLSFSNIDDFNGRIKTLINGLKKVLTLYYEGKPAASYQKFKRTLKVTKIKELFGRKYSMFSGIESPLYRTRKDENKLFTKTDLFHIGFENRHLIGTTRYSIPGFPALYLGSSTFVCWKEFNEYSLKKLWFSSFKLNKGGDYCVLSIDRVQEILEALNRGSKIYVLVIRSLATFPLMIACSVRTKHHEKPFKPEYIIPQLLTQYIAEDEYIDGIRYPSTKVDYSKLKNVSAYNYVFPARKIKNKGYCEKVSDIFNLTEPINLKREELLNNSSTATLGKALTREEKSKKIMLTKGRWSSYINSSFGKIEKILKEKSIVSRMPIDSLANLIKFSSIYKKYPKSPYFATAKSLGNWSFIVTKS</sequence>
<feature type="domain" description="RES" evidence="1">
    <location>
        <begin position="129"/>
        <end position="282"/>
    </location>
</feature>
<keyword evidence="3" id="KW-1185">Reference proteome</keyword>
<gene>
    <name evidence="2" type="ORF">SAMN05421780_102454</name>
</gene>
<protein>
    <submittedName>
        <fullName evidence="2">RES domain-containing protein</fullName>
    </submittedName>
</protein>
<dbReference type="EMBL" id="FOLE01000002">
    <property type="protein sequence ID" value="SFC06697.1"/>
    <property type="molecule type" value="Genomic_DNA"/>
</dbReference>
<dbReference type="AlphaFoldDB" id="A0A1I1G4M2"/>
<dbReference type="RefSeq" id="WP_091509276.1">
    <property type="nucleotide sequence ID" value="NZ_FOLE01000002.1"/>
</dbReference>
<dbReference type="Pfam" id="PF08808">
    <property type="entry name" value="RES"/>
    <property type="match status" value="1"/>
</dbReference>
<dbReference type="OrthoDB" id="7068172at2"/>
<evidence type="ECO:0000313" key="2">
    <source>
        <dbReference type="EMBL" id="SFC06697.1"/>
    </source>
</evidence>
<dbReference type="Proteomes" id="UP000199514">
    <property type="component" value="Unassembled WGS sequence"/>
</dbReference>